<dbReference type="Pfam" id="PF03968">
    <property type="entry name" value="LptD_N"/>
    <property type="match status" value="2"/>
</dbReference>
<proteinExistence type="predicted"/>
<feature type="domain" description="Organic solvent tolerance-like N-terminal" evidence="2">
    <location>
        <begin position="50"/>
        <end position="150"/>
    </location>
</feature>
<keyword evidence="1" id="KW-0732">Signal</keyword>
<evidence type="ECO:0000256" key="1">
    <source>
        <dbReference type="ARBA" id="ARBA00022729"/>
    </source>
</evidence>
<dbReference type="PANTHER" id="PTHR36504">
    <property type="entry name" value="LIPOPOLYSACCHARIDE EXPORT SYSTEM PROTEIN LPTA"/>
    <property type="match status" value="1"/>
</dbReference>
<gene>
    <name evidence="3" type="ORF">ACFSKO_02990</name>
</gene>
<dbReference type="PANTHER" id="PTHR36504:SF1">
    <property type="entry name" value="LIPOPOLYSACCHARIDE EXPORT SYSTEM PROTEIN LPTA"/>
    <property type="match status" value="1"/>
</dbReference>
<keyword evidence="4" id="KW-1185">Reference proteome</keyword>
<dbReference type="InterPro" id="IPR005653">
    <property type="entry name" value="OstA-like_N"/>
</dbReference>
<accession>A0ABW5BIF6</accession>
<name>A0ABW5BIF6_9PROT</name>
<evidence type="ECO:0000259" key="2">
    <source>
        <dbReference type="Pfam" id="PF03968"/>
    </source>
</evidence>
<evidence type="ECO:0000313" key="3">
    <source>
        <dbReference type="EMBL" id="MFD2204556.1"/>
    </source>
</evidence>
<sequence length="279" mass="30308">MTRENMTPNKTIHLAFALVIVATILISSSSSIVYAQALTEGLGSSNVPLEINADEGIEWRRDQKQYVASGNARAAQGELEVFGNQLIAHYREGVEGGTEIYRVDAIGDVKIVSPGETAYGDNGVYDIDKQVMVLTGQNLRMVSGADTITARDSLEYWEQKQLAVARGNAVAIREDKRVHGNVLTAYFVRDAENKLELERIDAHGDVRVATKTEYATGNQGIYYVKKELANLIGNVKITQGENQMNGDEAEFNLATGVSKLKSSSGAPVTGLILPSSKKK</sequence>
<feature type="domain" description="Organic solvent tolerance-like N-terminal" evidence="2">
    <location>
        <begin position="152"/>
        <end position="256"/>
    </location>
</feature>
<dbReference type="EMBL" id="JBHUII010000001">
    <property type="protein sequence ID" value="MFD2204556.1"/>
    <property type="molecule type" value="Genomic_DNA"/>
</dbReference>
<dbReference type="RefSeq" id="WP_380248257.1">
    <property type="nucleotide sequence ID" value="NZ_JBHUII010000001.1"/>
</dbReference>
<protein>
    <submittedName>
        <fullName evidence="3">LptA/OstA family protein</fullName>
    </submittedName>
</protein>
<reference evidence="4" key="1">
    <citation type="journal article" date="2019" name="Int. J. Syst. Evol. Microbiol.">
        <title>The Global Catalogue of Microorganisms (GCM) 10K type strain sequencing project: providing services to taxonomists for standard genome sequencing and annotation.</title>
        <authorList>
            <consortium name="The Broad Institute Genomics Platform"/>
            <consortium name="The Broad Institute Genome Sequencing Center for Infectious Disease"/>
            <person name="Wu L."/>
            <person name="Ma J."/>
        </authorList>
    </citation>
    <scope>NUCLEOTIDE SEQUENCE [LARGE SCALE GENOMIC DNA]</scope>
    <source>
        <strain evidence="4">CGMCC 4.7192</strain>
    </source>
</reference>
<organism evidence="3 4">
    <name type="scientific">Kiloniella antarctica</name>
    <dbReference type="NCBI Taxonomy" id="1550907"/>
    <lineage>
        <taxon>Bacteria</taxon>
        <taxon>Pseudomonadati</taxon>
        <taxon>Pseudomonadota</taxon>
        <taxon>Alphaproteobacteria</taxon>
        <taxon>Rhodospirillales</taxon>
        <taxon>Kiloniellaceae</taxon>
        <taxon>Kiloniella</taxon>
    </lineage>
</organism>
<dbReference type="Gene3D" id="2.60.450.10">
    <property type="entry name" value="Lipopolysaccharide (LPS) transport protein A like domain"/>
    <property type="match status" value="2"/>
</dbReference>
<comment type="caution">
    <text evidence="3">The sequence shown here is derived from an EMBL/GenBank/DDBJ whole genome shotgun (WGS) entry which is preliminary data.</text>
</comment>
<dbReference type="InterPro" id="IPR052037">
    <property type="entry name" value="LPS_export_LptA"/>
</dbReference>
<dbReference type="Proteomes" id="UP001597294">
    <property type="component" value="Unassembled WGS sequence"/>
</dbReference>
<evidence type="ECO:0000313" key="4">
    <source>
        <dbReference type="Proteomes" id="UP001597294"/>
    </source>
</evidence>